<protein>
    <recommendedName>
        <fullName evidence="8">RZ-type domain-containing protein</fullName>
    </recommendedName>
</protein>
<dbReference type="GO" id="GO:0005737">
    <property type="term" value="C:cytoplasm"/>
    <property type="evidence" value="ECO:0007669"/>
    <property type="project" value="UniProtKB-SubCell"/>
</dbReference>
<feature type="compositionally biased region" description="Basic and acidic residues" evidence="7">
    <location>
        <begin position="52"/>
        <end position="61"/>
    </location>
</feature>
<keyword evidence="5" id="KW-0862">Zinc</keyword>
<reference evidence="9 10" key="2">
    <citation type="journal article" date="2018" name="New Phytol.">
        <title>High intraspecific genome diversity in the model arbuscular mycorrhizal symbiont Rhizophagus irregularis.</title>
        <authorList>
            <person name="Chen E.C.H."/>
            <person name="Morin E."/>
            <person name="Beaudet D."/>
            <person name="Noel J."/>
            <person name="Yildirir G."/>
            <person name="Ndikumana S."/>
            <person name="Charron P."/>
            <person name="St-Onge C."/>
            <person name="Giorgi J."/>
            <person name="Kruger M."/>
            <person name="Marton T."/>
            <person name="Ropars J."/>
            <person name="Grigoriev I.V."/>
            <person name="Hainaut M."/>
            <person name="Henrissat B."/>
            <person name="Roux C."/>
            <person name="Martin F."/>
            <person name="Corradi N."/>
        </authorList>
    </citation>
    <scope>NUCLEOTIDE SEQUENCE [LARGE SCALE GENOMIC DNA]</scope>
    <source>
        <strain evidence="9 10">DAOM 197198</strain>
    </source>
</reference>
<dbReference type="GO" id="GO:0002376">
    <property type="term" value="P:immune system process"/>
    <property type="evidence" value="ECO:0007669"/>
    <property type="project" value="UniProtKB-KW"/>
</dbReference>
<dbReference type="VEuPathDB" id="FungiDB:RhiirFUN_006393"/>
<dbReference type="PROSITE" id="PS51981">
    <property type="entry name" value="ZF_RZ"/>
    <property type="match status" value="1"/>
</dbReference>
<dbReference type="EMBL" id="AUPC02000415">
    <property type="protein sequence ID" value="POG60014.1"/>
    <property type="molecule type" value="Genomic_DNA"/>
</dbReference>
<keyword evidence="4" id="KW-0863">Zinc-finger</keyword>
<evidence type="ECO:0000313" key="10">
    <source>
        <dbReference type="Proteomes" id="UP000018888"/>
    </source>
</evidence>
<dbReference type="AlphaFoldDB" id="A0A2P4P3R0"/>
<comment type="subcellular location">
    <subcellularLocation>
        <location evidence="1">Cytoplasm</location>
    </subcellularLocation>
</comment>
<evidence type="ECO:0000256" key="6">
    <source>
        <dbReference type="ARBA" id="ARBA00022859"/>
    </source>
</evidence>
<evidence type="ECO:0000313" key="9">
    <source>
        <dbReference type="EMBL" id="POG60014.1"/>
    </source>
</evidence>
<keyword evidence="3" id="KW-0479">Metal-binding</keyword>
<dbReference type="Pfam" id="PF20173">
    <property type="entry name" value="ZnF_RZ-type"/>
    <property type="match status" value="1"/>
</dbReference>
<evidence type="ECO:0000256" key="2">
    <source>
        <dbReference type="ARBA" id="ARBA00022490"/>
    </source>
</evidence>
<dbReference type="InterPro" id="IPR046439">
    <property type="entry name" value="ZF_RZ_dom"/>
</dbReference>
<reference evidence="9 10" key="1">
    <citation type="journal article" date="2013" name="Proc. Natl. Acad. Sci. U.S.A.">
        <title>Genome of an arbuscular mycorrhizal fungus provides insight into the oldest plant symbiosis.</title>
        <authorList>
            <person name="Tisserant E."/>
            <person name="Malbreil M."/>
            <person name="Kuo A."/>
            <person name="Kohler A."/>
            <person name="Symeonidi A."/>
            <person name="Balestrini R."/>
            <person name="Charron P."/>
            <person name="Duensing N."/>
            <person name="Frei Dit Frey N."/>
            <person name="Gianinazzi-Pearson V."/>
            <person name="Gilbert L.B."/>
            <person name="Handa Y."/>
            <person name="Herr J.R."/>
            <person name="Hijri M."/>
            <person name="Koul R."/>
            <person name="Kawaguchi M."/>
            <person name="Krajinski F."/>
            <person name="Lammers P.J."/>
            <person name="Masclaux F.G."/>
            <person name="Murat C."/>
            <person name="Morin E."/>
            <person name="Ndikumana S."/>
            <person name="Pagni M."/>
            <person name="Petitpierre D."/>
            <person name="Requena N."/>
            <person name="Rosikiewicz P."/>
            <person name="Riley R."/>
            <person name="Saito K."/>
            <person name="San Clemente H."/>
            <person name="Shapiro H."/>
            <person name="van Tuinen D."/>
            <person name="Becard G."/>
            <person name="Bonfante P."/>
            <person name="Paszkowski U."/>
            <person name="Shachar-Hill Y.Y."/>
            <person name="Tuskan G.A."/>
            <person name="Young P.W."/>
            <person name="Sanders I.R."/>
            <person name="Henrissat B."/>
            <person name="Rensing S.A."/>
            <person name="Grigoriev I.V."/>
            <person name="Corradi N."/>
            <person name="Roux C."/>
            <person name="Martin F."/>
        </authorList>
    </citation>
    <scope>NUCLEOTIDE SEQUENCE [LARGE SCALE GENOMIC DNA]</scope>
    <source>
        <strain evidence="9 10">DAOM 197198</strain>
    </source>
</reference>
<dbReference type="Proteomes" id="UP000018888">
    <property type="component" value="Unassembled WGS sequence"/>
</dbReference>
<keyword evidence="10" id="KW-1185">Reference proteome</keyword>
<comment type="caution">
    <text evidence="9">The sequence shown here is derived from an EMBL/GenBank/DDBJ whole genome shotgun (WGS) entry which is preliminary data.</text>
</comment>
<dbReference type="GO" id="GO:0008270">
    <property type="term" value="F:zinc ion binding"/>
    <property type="evidence" value="ECO:0007669"/>
    <property type="project" value="UniProtKB-KW"/>
</dbReference>
<evidence type="ECO:0000259" key="8">
    <source>
        <dbReference type="PROSITE" id="PS51981"/>
    </source>
</evidence>
<evidence type="ECO:0000256" key="5">
    <source>
        <dbReference type="ARBA" id="ARBA00022833"/>
    </source>
</evidence>
<proteinExistence type="predicted"/>
<name>A0A2P4P3R0_RHIID</name>
<feature type="region of interest" description="Disordered" evidence="7">
    <location>
        <begin position="42"/>
        <end position="61"/>
    </location>
</feature>
<accession>A0A2P4P3R0</accession>
<evidence type="ECO:0000256" key="4">
    <source>
        <dbReference type="ARBA" id="ARBA00022771"/>
    </source>
</evidence>
<evidence type="ECO:0000256" key="3">
    <source>
        <dbReference type="ARBA" id="ARBA00022723"/>
    </source>
</evidence>
<evidence type="ECO:0000256" key="1">
    <source>
        <dbReference type="ARBA" id="ARBA00004496"/>
    </source>
</evidence>
<keyword evidence="2" id="KW-0963">Cytoplasm</keyword>
<feature type="domain" description="RZ-type" evidence="8">
    <location>
        <begin position="1"/>
        <end position="61"/>
    </location>
</feature>
<evidence type="ECO:0000256" key="7">
    <source>
        <dbReference type="SAM" id="MobiDB-lite"/>
    </source>
</evidence>
<organism evidence="9 10">
    <name type="scientific">Rhizophagus irregularis (strain DAOM 181602 / DAOM 197198 / MUCL 43194)</name>
    <name type="common">Arbuscular mycorrhizal fungus</name>
    <name type="synonym">Glomus intraradices</name>
    <dbReference type="NCBI Taxonomy" id="747089"/>
    <lineage>
        <taxon>Eukaryota</taxon>
        <taxon>Fungi</taxon>
        <taxon>Fungi incertae sedis</taxon>
        <taxon>Mucoromycota</taxon>
        <taxon>Glomeromycotina</taxon>
        <taxon>Glomeromycetes</taxon>
        <taxon>Glomerales</taxon>
        <taxon>Glomeraceae</taxon>
        <taxon>Rhizophagus</taxon>
    </lineage>
</organism>
<keyword evidence="6" id="KW-0391">Immunity</keyword>
<gene>
    <name evidence="9" type="ORF">GLOIN_2v1716978</name>
</gene>
<sequence length="61" mass="6719">MQTEFNNSGHWYECPNGHPYTIGDCGRAWVKSVCPDCNAEIGGESHQLTAGNRERQNLAAP</sequence>